<evidence type="ECO:0000313" key="2">
    <source>
        <dbReference type="Proteomes" id="UP000823634"/>
    </source>
</evidence>
<protein>
    <submittedName>
        <fullName evidence="1">DUF3990 domain-containing protein</fullName>
    </submittedName>
</protein>
<organism evidence="1 2">
    <name type="scientific">Candidatus Alloenteromonas pullistercoris</name>
    <dbReference type="NCBI Taxonomy" id="2840785"/>
    <lineage>
        <taxon>Bacteria</taxon>
        <taxon>Bacillati</taxon>
        <taxon>Bacillota</taxon>
        <taxon>Bacillota incertae sedis</taxon>
        <taxon>Candidatus Alloenteromonas</taxon>
    </lineage>
</organism>
<sequence>MKANFSVKKDVEDVCDCLQISETEFANNASMSLKTLRDACNGKFTNKTLEKIYSSIYEAGIRLNAAKVELLEERTQPGHTLLFHGSKGGIDCLSENGSRPNCDFGPGFYCSQLYSSALCFIETYDYSSIYVLDIDLDGLSCAHIPPSLDWMIIVCYFRQMLNKYEAHPVLKSSLEKIRGKDVIIAPIADNRMFQIMREFGEGNITDVEAIHALSASRLGYQYVFKSKNALERIVFSDRFFCSSKERQNSARNTLERKSAIDTKLLLAKREFRGKGVYVDEVLK</sequence>
<proteinExistence type="predicted"/>
<gene>
    <name evidence="1" type="ORF">IAC61_02375</name>
</gene>
<accession>A0A9D9DGQ3</accession>
<reference evidence="1" key="1">
    <citation type="submission" date="2020-10" db="EMBL/GenBank/DDBJ databases">
        <authorList>
            <person name="Gilroy R."/>
        </authorList>
    </citation>
    <scope>NUCLEOTIDE SEQUENCE</scope>
    <source>
        <strain evidence="1">17113</strain>
    </source>
</reference>
<dbReference type="Pfam" id="PF13151">
    <property type="entry name" value="DUF3990"/>
    <property type="match status" value="1"/>
</dbReference>
<dbReference type="EMBL" id="JADINA010000019">
    <property type="protein sequence ID" value="MBO8426151.1"/>
    <property type="molecule type" value="Genomic_DNA"/>
</dbReference>
<evidence type="ECO:0000313" key="1">
    <source>
        <dbReference type="EMBL" id="MBO8426151.1"/>
    </source>
</evidence>
<dbReference type="InterPro" id="IPR025051">
    <property type="entry name" value="DUF3990"/>
</dbReference>
<reference evidence="1" key="2">
    <citation type="journal article" date="2021" name="PeerJ">
        <title>Extensive microbial diversity within the chicken gut microbiome revealed by metagenomics and culture.</title>
        <authorList>
            <person name="Gilroy R."/>
            <person name="Ravi A."/>
            <person name="Getino M."/>
            <person name="Pursley I."/>
            <person name="Horton D.L."/>
            <person name="Alikhan N.F."/>
            <person name="Baker D."/>
            <person name="Gharbi K."/>
            <person name="Hall N."/>
            <person name="Watson M."/>
            <person name="Adriaenssens E.M."/>
            <person name="Foster-Nyarko E."/>
            <person name="Jarju S."/>
            <person name="Secka A."/>
            <person name="Antonio M."/>
            <person name="Oren A."/>
            <person name="Chaudhuri R.R."/>
            <person name="La Ragione R."/>
            <person name="Hildebrand F."/>
            <person name="Pallen M.J."/>
        </authorList>
    </citation>
    <scope>NUCLEOTIDE SEQUENCE</scope>
    <source>
        <strain evidence="1">17113</strain>
    </source>
</reference>
<comment type="caution">
    <text evidence="1">The sequence shown here is derived from an EMBL/GenBank/DDBJ whole genome shotgun (WGS) entry which is preliminary data.</text>
</comment>
<dbReference type="AlphaFoldDB" id="A0A9D9DGQ3"/>
<name>A0A9D9DGQ3_9FIRM</name>
<dbReference type="Proteomes" id="UP000823634">
    <property type="component" value="Unassembled WGS sequence"/>
</dbReference>